<gene>
    <name evidence="2" type="ORF">AOQ72_35400</name>
</gene>
<feature type="domain" description="Phosphatidic acid phosphatase type 2/haloperoxidase" evidence="1">
    <location>
        <begin position="144"/>
        <end position="257"/>
    </location>
</feature>
<protein>
    <recommendedName>
        <fullName evidence="1">Phosphatidic acid phosphatase type 2/haloperoxidase domain-containing protein</fullName>
    </recommendedName>
</protein>
<dbReference type="OrthoDB" id="9780507at2"/>
<dbReference type="Proteomes" id="UP000051380">
    <property type="component" value="Unassembled WGS sequence"/>
</dbReference>
<dbReference type="SUPFAM" id="SSF48317">
    <property type="entry name" value="Acid phosphatase/Vanadium-dependent haloperoxidase"/>
    <property type="match status" value="1"/>
</dbReference>
<name>A0A0R3BYA6_9BRAD</name>
<dbReference type="SMART" id="SM00014">
    <property type="entry name" value="acidPPc"/>
    <property type="match status" value="1"/>
</dbReference>
<organism evidence="2 3">
    <name type="scientific">Bradyrhizobium yuanmingense</name>
    <dbReference type="NCBI Taxonomy" id="108015"/>
    <lineage>
        <taxon>Bacteria</taxon>
        <taxon>Pseudomonadati</taxon>
        <taxon>Pseudomonadota</taxon>
        <taxon>Alphaproteobacteria</taxon>
        <taxon>Hyphomicrobiales</taxon>
        <taxon>Nitrobacteraceae</taxon>
        <taxon>Bradyrhizobium</taxon>
    </lineage>
</organism>
<sequence>MVDALIHAREGTIVVPEISAPPYFYFYAPGLPTTIDDPAQLDRWEPWVRAYTAVGEMLQGITLQVSATDPNAFLVRSPAYVIAEIGRPSASTFQDQIAMVLSWAELRNERATEIMAQIDPQYAFWSSIVYLHPERNRRTFELINMVLQFCVYVEMRFKHALGCSRPVEYNAQVQPMITTPGHGSFPSGHATQAYAVAYVLKRLLSLHKTTPGFPQIVEQLDRQAARIATNRVVAGMHFPVDSMAGRMLGIALGEYFVGRCLGSTGTKSRTFNAGYADSNSRTDFNPFHADQALNANKFYSETIGGTVTQSLLMKELWDKAYYEVSTRFP</sequence>
<reference evidence="2 3" key="1">
    <citation type="submission" date="2015-09" db="EMBL/GenBank/DDBJ databases">
        <title>Draft Genome Sequence of the Strain BR 3267 (Bradyrhizobium yuanmingense) recommended as inoculant for cowpea in Brazil.</title>
        <authorList>
            <person name="Simoes-Araujo J.L."/>
            <person name="Zilli J.E."/>
        </authorList>
    </citation>
    <scope>NUCLEOTIDE SEQUENCE [LARGE SCALE GENOMIC DNA]</scope>
    <source>
        <strain evidence="2 3">BR3267</strain>
    </source>
</reference>
<dbReference type="STRING" id="108015.GA0061099_1005619"/>
<dbReference type="CDD" id="cd03380">
    <property type="entry name" value="PAP2_like_1"/>
    <property type="match status" value="1"/>
</dbReference>
<dbReference type="InterPro" id="IPR000326">
    <property type="entry name" value="PAP2/HPO"/>
</dbReference>
<accession>A0A0R3BYA6</accession>
<dbReference type="AlphaFoldDB" id="A0A0R3BYA6"/>
<dbReference type="EMBL" id="LJYF01000035">
    <property type="protein sequence ID" value="KRP90287.1"/>
    <property type="molecule type" value="Genomic_DNA"/>
</dbReference>
<proteinExistence type="predicted"/>
<dbReference type="Gene3D" id="1.20.144.10">
    <property type="entry name" value="Phosphatidic acid phosphatase type 2/haloperoxidase"/>
    <property type="match status" value="1"/>
</dbReference>
<comment type="caution">
    <text evidence="2">The sequence shown here is derived from an EMBL/GenBank/DDBJ whole genome shotgun (WGS) entry which is preliminary data.</text>
</comment>
<dbReference type="InterPro" id="IPR036938">
    <property type="entry name" value="PAP2/HPO_sf"/>
</dbReference>
<evidence type="ECO:0000313" key="2">
    <source>
        <dbReference type="EMBL" id="KRP90287.1"/>
    </source>
</evidence>
<evidence type="ECO:0000259" key="1">
    <source>
        <dbReference type="SMART" id="SM00014"/>
    </source>
</evidence>
<evidence type="ECO:0000313" key="3">
    <source>
        <dbReference type="Proteomes" id="UP000051380"/>
    </source>
</evidence>
<dbReference type="Pfam" id="PF01569">
    <property type="entry name" value="PAP2"/>
    <property type="match status" value="1"/>
</dbReference>